<dbReference type="RefSeq" id="WP_036064885.1">
    <property type="nucleotide sequence ID" value="NZ_AODM01000066.1"/>
</dbReference>
<protein>
    <submittedName>
        <fullName evidence="1">Uncharacterized protein</fullName>
    </submittedName>
</protein>
<dbReference type="EMBL" id="AODM01000066">
    <property type="protein sequence ID" value="EUJ47650.1"/>
    <property type="molecule type" value="Genomic_DNA"/>
</dbReference>
<name>W7DEB5_9LIST</name>
<organism evidence="1 2">
    <name type="scientific">Listeria fleischmannii FSL S10-1203</name>
    <dbReference type="NCBI Taxonomy" id="1265822"/>
    <lineage>
        <taxon>Bacteria</taxon>
        <taxon>Bacillati</taxon>
        <taxon>Bacillota</taxon>
        <taxon>Bacilli</taxon>
        <taxon>Bacillales</taxon>
        <taxon>Listeriaceae</taxon>
        <taxon>Listeria</taxon>
    </lineage>
</organism>
<evidence type="ECO:0000313" key="1">
    <source>
        <dbReference type="EMBL" id="EUJ47650.1"/>
    </source>
</evidence>
<accession>W7DEB5</accession>
<dbReference type="PATRIC" id="fig|1265822.4.peg.3673"/>
<sequence>MRYPDIEESEDPLFYNLTTESPYILGVFAQETDVYLRIDDGKRIKLLTDIGGKFEYTFDLLEVGQVVTFEYKNGTKYVPFWTEAIRE</sequence>
<comment type="caution">
    <text evidence="1">The sequence shown here is derived from an EMBL/GenBank/DDBJ whole genome shotgun (WGS) entry which is preliminary data.</text>
</comment>
<dbReference type="Proteomes" id="UP000019241">
    <property type="component" value="Unassembled WGS sequence"/>
</dbReference>
<evidence type="ECO:0000313" key="2">
    <source>
        <dbReference type="Proteomes" id="UP000019241"/>
    </source>
</evidence>
<gene>
    <name evidence="1" type="ORF">MCOL2_18059</name>
</gene>
<reference evidence="1 2" key="1">
    <citation type="submission" date="2012-12" db="EMBL/GenBank/DDBJ databases">
        <title>Novel taxa of Listeriaceae from agricultural environments in the United States.</title>
        <authorList>
            <person name="den Bakker H.C."/>
            <person name="Allred A."/>
            <person name="Warchocki S."/>
            <person name="Wright E.M."/>
            <person name="Burrell A."/>
            <person name="Nightingale K.K."/>
            <person name="Kephart D."/>
            <person name="Wiedmann M."/>
        </authorList>
    </citation>
    <scope>NUCLEOTIDE SEQUENCE [LARGE SCALE GENOMIC DNA]</scope>
    <source>
        <strain evidence="1 2">FSL S10-1203</strain>
    </source>
</reference>
<proteinExistence type="predicted"/>
<dbReference type="AlphaFoldDB" id="W7DEB5"/>